<reference evidence="1" key="2">
    <citation type="submission" date="2016-06" db="EMBL/GenBank/DDBJ databases">
        <title>The genome of a short-lived fish provides insights into sex chromosome evolution and the genetic control of aging.</title>
        <authorList>
            <person name="Reichwald K."/>
            <person name="Felder M."/>
            <person name="Petzold A."/>
            <person name="Koch P."/>
            <person name="Groth M."/>
            <person name="Platzer M."/>
        </authorList>
    </citation>
    <scope>NUCLEOTIDE SEQUENCE</scope>
    <source>
        <tissue evidence="1">Brain</tissue>
    </source>
</reference>
<dbReference type="AlphaFoldDB" id="A0A1A7XB56"/>
<name>A0A1A7XB56_9TELE</name>
<reference evidence="1" key="1">
    <citation type="submission" date="2016-05" db="EMBL/GenBank/DDBJ databases">
        <authorList>
            <person name="Lavstsen T."/>
            <person name="Jespersen J.S."/>
        </authorList>
    </citation>
    <scope>NUCLEOTIDE SEQUENCE</scope>
    <source>
        <tissue evidence="1">Brain</tissue>
    </source>
</reference>
<feature type="non-terminal residue" evidence="1">
    <location>
        <position position="126"/>
    </location>
</feature>
<dbReference type="EMBL" id="HADW01013768">
    <property type="protein sequence ID" value="SBP15168.1"/>
    <property type="molecule type" value="Transcribed_RNA"/>
</dbReference>
<proteinExistence type="predicted"/>
<gene>
    <name evidence="1" type="primary">Nfu_g_1_019094</name>
</gene>
<protein>
    <submittedName>
        <fullName evidence="1">Uncharacterized protein</fullName>
    </submittedName>
</protein>
<evidence type="ECO:0000313" key="1">
    <source>
        <dbReference type="EMBL" id="SBP15168.1"/>
    </source>
</evidence>
<feature type="non-terminal residue" evidence="1">
    <location>
        <position position="1"/>
    </location>
</feature>
<accession>A0A1A7XB56</accession>
<sequence>KHRPHLPTPSVPSLILSGSQSCTSLSESCSCSTLTYCSPLTLSSKRLQLITVYRTIWYLTCERGSVRRAGLKAVITQHYKHRGGWKRMCSNQHRDARNKSSMHGAQSLSWRAGIQHVLVVSLVQHT</sequence>
<organism evidence="1">
    <name type="scientific">Iconisemion striatum</name>
    <dbReference type="NCBI Taxonomy" id="60296"/>
    <lineage>
        <taxon>Eukaryota</taxon>
        <taxon>Metazoa</taxon>
        <taxon>Chordata</taxon>
        <taxon>Craniata</taxon>
        <taxon>Vertebrata</taxon>
        <taxon>Euteleostomi</taxon>
        <taxon>Actinopterygii</taxon>
        <taxon>Neopterygii</taxon>
        <taxon>Teleostei</taxon>
        <taxon>Neoteleostei</taxon>
        <taxon>Acanthomorphata</taxon>
        <taxon>Ovalentaria</taxon>
        <taxon>Atherinomorphae</taxon>
        <taxon>Cyprinodontiformes</taxon>
        <taxon>Nothobranchiidae</taxon>
        <taxon>Iconisemion</taxon>
    </lineage>
</organism>